<accession>A0A0B0II04</accession>
<dbReference type="STRING" id="333138.LQ50_07280"/>
<dbReference type="EMBL" id="JRJU01000006">
    <property type="protein sequence ID" value="KHF40890.1"/>
    <property type="molecule type" value="Genomic_DNA"/>
</dbReference>
<dbReference type="Proteomes" id="UP000030832">
    <property type="component" value="Unassembled WGS sequence"/>
</dbReference>
<evidence type="ECO:0000313" key="2">
    <source>
        <dbReference type="Proteomes" id="UP000030832"/>
    </source>
</evidence>
<sequence length="129" mass="14753">MSLLRTITGIWKSHEETSEKPKLEGLNTRYYKKSREAMIDYVHKIVNNNKLPNWKVSSVDEERGEIVLEKKGVSSSVMVITVFKITPIKSAVDIYSSKQGSFGDLGSSYKNILEFFKALHTEVQPEDQR</sequence>
<name>A0A0B0II04_9BACI</name>
<dbReference type="RefSeq" id="WP_034627444.1">
    <property type="nucleotide sequence ID" value="NZ_JRJU01000006.1"/>
</dbReference>
<protein>
    <recommendedName>
        <fullName evidence="3">Cytosolic protein</fullName>
    </recommendedName>
</protein>
<dbReference type="AlphaFoldDB" id="A0A0B0II04"/>
<comment type="caution">
    <text evidence="1">The sequence shown here is derived from an EMBL/GenBank/DDBJ whole genome shotgun (WGS) entry which is preliminary data.</text>
</comment>
<evidence type="ECO:0008006" key="3">
    <source>
        <dbReference type="Google" id="ProtNLM"/>
    </source>
</evidence>
<organism evidence="1 2">
    <name type="scientific">Halalkalibacter okhensis</name>
    <dbReference type="NCBI Taxonomy" id="333138"/>
    <lineage>
        <taxon>Bacteria</taxon>
        <taxon>Bacillati</taxon>
        <taxon>Bacillota</taxon>
        <taxon>Bacilli</taxon>
        <taxon>Bacillales</taxon>
        <taxon>Bacillaceae</taxon>
        <taxon>Halalkalibacter</taxon>
    </lineage>
</organism>
<evidence type="ECO:0000313" key="1">
    <source>
        <dbReference type="EMBL" id="KHF40890.1"/>
    </source>
</evidence>
<proteinExistence type="predicted"/>
<dbReference type="eggNOG" id="ENOG5032K4G">
    <property type="taxonomic scope" value="Bacteria"/>
</dbReference>
<dbReference type="OrthoDB" id="2353056at2"/>
<keyword evidence="2" id="KW-1185">Reference proteome</keyword>
<gene>
    <name evidence="1" type="ORF">LQ50_07280</name>
</gene>
<reference evidence="1 2" key="1">
    <citation type="submission" date="2014-09" db="EMBL/GenBank/DDBJ databases">
        <title>Genome sequencing and annotation of Bacillus Okhensis strain Kh10-101T.</title>
        <authorList>
            <person name="Prakash J.S."/>
        </authorList>
    </citation>
    <scope>NUCLEOTIDE SEQUENCE [LARGE SCALE GENOMIC DNA]</scope>
    <source>
        <strain evidence="2">Kh10-101T</strain>
    </source>
</reference>